<evidence type="ECO:0000313" key="2">
    <source>
        <dbReference type="Proteomes" id="UP000887572"/>
    </source>
</evidence>
<keyword evidence="2" id="KW-1185">Reference proteome</keyword>
<evidence type="ECO:0000313" key="3">
    <source>
        <dbReference type="WBParaSite" id="Gr19_v10_g7461.t1"/>
    </source>
</evidence>
<protein>
    <submittedName>
        <fullName evidence="3">Mannosyl-glycoprotein endo-beta-N-acetylglucosaminidase</fullName>
    </submittedName>
</protein>
<name>A0A914I4K3_GLORO</name>
<dbReference type="GO" id="GO:0005829">
    <property type="term" value="C:cytosol"/>
    <property type="evidence" value="ECO:0007669"/>
    <property type="project" value="UniProtKB-SubCell"/>
</dbReference>
<feature type="domain" description="Cytosolic endo-beta-N-acetylglucosaminidase TIM barrel" evidence="1">
    <location>
        <begin position="76"/>
        <end position="225"/>
    </location>
</feature>
<evidence type="ECO:0000259" key="1">
    <source>
        <dbReference type="Pfam" id="PF03644"/>
    </source>
</evidence>
<reference evidence="3" key="1">
    <citation type="submission" date="2022-11" db="UniProtKB">
        <authorList>
            <consortium name="WormBaseParasite"/>
        </authorList>
    </citation>
    <scope>IDENTIFICATION</scope>
</reference>
<dbReference type="Pfam" id="PF03644">
    <property type="entry name" value="Glyco_hydro_85"/>
    <property type="match status" value="2"/>
</dbReference>
<dbReference type="PANTHER" id="PTHR13246:SF1">
    <property type="entry name" value="CYTOSOLIC ENDO-BETA-N-ACETYLGLUCOSAMINIDASE"/>
    <property type="match status" value="1"/>
</dbReference>
<dbReference type="AlphaFoldDB" id="A0A914I4K3"/>
<dbReference type="WBParaSite" id="Gr19_v10_g7461.t1">
    <property type="protein sequence ID" value="Gr19_v10_g7461.t1"/>
    <property type="gene ID" value="Gr19_v10_g7461"/>
</dbReference>
<sequence length="455" mass="52181">MEKENNFVYFDSLNSILSGNLQILSQQRQCPLYDLVNFNWKSNRPKTLVCHDHRGGYMDYESLSGSRICAKESEDGSNIPFYSFFHWWHIDIFVYFSHHFVTIPPFAWTNQAHKHGVLILGTFIIENAHLCQQTFAKKETIDQLVASLVNCCVVFKFDGWLINIESEVELDGLDNLEYFLLSLRNEMHDKVHNDAKVIWYDSVTMNGKLAWQNALNANNLRWLKKKTLFDIYIGIDVFGRGCMGDGGWNCVQPLEMIRHYALSTAIFAPGWICEKFPGAGHQSLFVNNFRFWNTLREFLRPHRLHQRNICTKFVVGFASEHLNWCSKNEGDDRAENNHFCLQNADLQPFYLCSAAFGKDMEAGLIVTGMGIHDLFLCDTPIEETDEKIELRYQCSHPIDLIVTVTGGRESVHFCQHSTASNEANDRHEKGLDNVMDGLMSVPDGAAVDLQAILPY</sequence>
<dbReference type="Proteomes" id="UP000887572">
    <property type="component" value="Unplaced"/>
</dbReference>
<organism evidence="2 3">
    <name type="scientific">Globodera rostochiensis</name>
    <name type="common">Golden nematode worm</name>
    <name type="synonym">Heterodera rostochiensis</name>
    <dbReference type="NCBI Taxonomy" id="31243"/>
    <lineage>
        <taxon>Eukaryota</taxon>
        <taxon>Metazoa</taxon>
        <taxon>Ecdysozoa</taxon>
        <taxon>Nematoda</taxon>
        <taxon>Chromadorea</taxon>
        <taxon>Rhabditida</taxon>
        <taxon>Tylenchina</taxon>
        <taxon>Tylenchomorpha</taxon>
        <taxon>Tylenchoidea</taxon>
        <taxon>Heteroderidae</taxon>
        <taxon>Heteroderinae</taxon>
        <taxon>Globodera</taxon>
    </lineage>
</organism>
<accession>A0A914I4K3</accession>
<dbReference type="Gene3D" id="3.20.20.80">
    <property type="entry name" value="Glycosidases"/>
    <property type="match status" value="2"/>
</dbReference>
<dbReference type="GO" id="GO:0033925">
    <property type="term" value="F:mannosyl-glycoprotein endo-beta-N-acetylglucosaminidase activity"/>
    <property type="evidence" value="ECO:0007669"/>
    <property type="project" value="UniProtKB-EC"/>
</dbReference>
<feature type="domain" description="Cytosolic endo-beta-N-acetylglucosaminidase TIM barrel" evidence="1">
    <location>
        <begin position="228"/>
        <end position="297"/>
    </location>
</feature>
<dbReference type="InterPro" id="IPR005201">
    <property type="entry name" value="TIM_ENGase"/>
</dbReference>
<dbReference type="PANTHER" id="PTHR13246">
    <property type="entry name" value="ENDO BETA N-ACETYLGLUCOSAMINIDASE"/>
    <property type="match status" value="1"/>
</dbReference>
<dbReference type="InterPro" id="IPR032979">
    <property type="entry name" value="ENGase"/>
</dbReference>
<proteinExistence type="predicted"/>